<dbReference type="InterPro" id="IPR025178">
    <property type="entry name" value="Lnb_N"/>
</dbReference>
<evidence type="ECO:0000256" key="1">
    <source>
        <dbReference type="SAM" id="MobiDB-lite"/>
    </source>
</evidence>
<feature type="transmembrane region" description="Helical" evidence="2">
    <location>
        <begin position="57"/>
        <end position="76"/>
    </location>
</feature>
<accession>A0A9D1VCD1</accession>
<name>A0A9D1VCD1_9BACT</name>
<dbReference type="Pfam" id="PF13387">
    <property type="entry name" value="Lnb_N"/>
    <property type="match status" value="1"/>
</dbReference>
<evidence type="ECO:0000313" key="5">
    <source>
        <dbReference type="Proteomes" id="UP000823964"/>
    </source>
</evidence>
<evidence type="ECO:0000256" key="2">
    <source>
        <dbReference type="SAM" id="Phobius"/>
    </source>
</evidence>
<dbReference type="AlphaFoldDB" id="A0A9D1VCD1"/>
<keyword evidence="2" id="KW-0472">Membrane</keyword>
<organism evidence="4 5">
    <name type="scientific">Candidatus Akkermansia intestinigallinarum</name>
    <dbReference type="NCBI Taxonomy" id="2838431"/>
    <lineage>
        <taxon>Bacteria</taxon>
        <taxon>Pseudomonadati</taxon>
        <taxon>Verrucomicrobiota</taxon>
        <taxon>Verrucomicrobiia</taxon>
        <taxon>Verrucomicrobiales</taxon>
        <taxon>Akkermansiaceae</taxon>
        <taxon>Akkermansia</taxon>
    </lineage>
</organism>
<dbReference type="Proteomes" id="UP000823964">
    <property type="component" value="Unassembled WGS sequence"/>
</dbReference>
<protein>
    <submittedName>
        <fullName evidence="4">DUF4105 domain-containing protein</fullName>
    </submittedName>
</protein>
<keyword evidence="2" id="KW-0812">Transmembrane</keyword>
<gene>
    <name evidence="4" type="ORF">H9862_07595</name>
</gene>
<reference evidence="4" key="2">
    <citation type="submission" date="2021-04" db="EMBL/GenBank/DDBJ databases">
        <authorList>
            <person name="Gilroy R."/>
        </authorList>
    </citation>
    <scope>NUCLEOTIDE SEQUENCE</scope>
    <source>
        <strain evidence="4">14975</strain>
    </source>
</reference>
<feature type="domain" description="Lnb N-terminal periplasmic" evidence="3">
    <location>
        <begin position="145"/>
        <end position="292"/>
    </location>
</feature>
<evidence type="ECO:0000259" key="3">
    <source>
        <dbReference type="Pfam" id="PF13387"/>
    </source>
</evidence>
<proteinExistence type="predicted"/>
<feature type="transmembrane region" description="Helical" evidence="2">
    <location>
        <begin position="33"/>
        <end position="51"/>
    </location>
</feature>
<dbReference type="EMBL" id="DXFQ01000139">
    <property type="protein sequence ID" value="HIX20445.1"/>
    <property type="molecule type" value="Genomic_DNA"/>
</dbReference>
<feature type="transmembrane region" description="Helical" evidence="2">
    <location>
        <begin position="83"/>
        <end position="101"/>
    </location>
</feature>
<keyword evidence="2" id="KW-1133">Transmembrane helix</keyword>
<evidence type="ECO:0000313" key="4">
    <source>
        <dbReference type="EMBL" id="HIX20445.1"/>
    </source>
</evidence>
<comment type="caution">
    <text evidence="4">The sequence shown here is derived from an EMBL/GenBank/DDBJ whole genome shotgun (WGS) entry which is preliminary data.</text>
</comment>
<feature type="region of interest" description="Disordered" evidence="1">
    <location>
        <begin position="1"/>
        <end position="23"/>
    </location>
</feature>
<sequence>MNETTPAISPEAGCNPAPAEQASSSRRPRLLRLLSRTLHLLNLLLLVPALLWLLGLAVWQTLSLCVTLPLLAVVWLQRRRYRLGRLLWLPVAGGAVYFMLLPPPHPAAWQKPWGREPGLSLEGSELVVENLRDFRYRSTEDYDVRYRRAVYDLSKLTGVDFAPCHWDGHEFFCHTMLVFNFSDGQHLVVSPETRLPEGEEQNGLAGLYKRYGILYVFGSEDDIFALRSNYRHEDLYLFPMNVTPEQAQALLRHIVAIARQSSERHEAYNTLTDNCSTAIVKIFSPMRKLIPLQYRLLPINNGRIAELLYRFGGLKAREGESWQQLRERCRVGYDITPAPGQSYSQALRLRTEHPDAETAARP</sequence>
<reference evidence="4" key="1">
    <citation type="journal article" date="2021" name="PeerJ">
        <title>Extensive microbial diversity within the chicken gut microbiome revealed by metagenomics and culture.</title>
        <authorList>
            <person name="Gilroy R."/>
            <person name="Ravi A."/>
            <person name="Getino M."/>
            <person name="Pursley I."/>
            <person name="Horton D.L."/>
            <person name="Alikhan N.F."/>
            <person name="Baker D."/>
            <person name="Gharbi K."/>
            <person name="Hall N."/>
            <person name="Watson M."/>
            <person name="Adriaenssens E.M."/>
            <person name="Foster-Nyarko E."/>
            <person name="Jarju S."/>
            <person name="Secka A."/>
            <person name="Antonio M."/>
            <person name="Oren A."/>
            <person name="Chaudhuri R.R."/>
            <person name="La Ragione R."/>
            <person name="Hildebrand F."/>
            <person name="Pallen M.J."/>
        </authorList>
    </citation>
    <scope>NUCLEOTIDE SEQUENCE</scope>
    <source>
        <strain evidence="4">14975</strain>
    </source>
</reference>